<protein>
    <submittedName>
        <fullName evidence="1">Uncharacterized protein</fullName>
    </submittedName>
</protein>
<reference evidence="1 2" key="1">
    <citation type="journal article" date="2016" name="Int. J. Syst. Evol. Microbiol.">
        <title>Descriptions of Anaerotaenia torta gen. nov., sp. nov. and Anaerocolumna cellulosilytica gen. nov., sp. nov. isolated from a methanogenic reactor of cattle waste.</title>
        <authorList>
            <person name="Uek A."/>
            <person name="Ohtaki Y."/>
            <person name="Kaku N."/>
            <person name="Ueki K."/>
        </authorList>
    </citation>
    <scope>NUCLEOTIDE SEQUENCE [LARGE SCALE GENOMIC DNA]</scope>
    <source>
        <strain evidence="1 2">SN021</strain>
    </source>
</reference>
<dbReference type="EMBL" id="AP023367">
    <property type="protein sequence ID" value="BCJ96310.1"/>
    <property type="molecule type" value="Genomic_DNA"/>
</dbReference>
<organism evidence="1 2">
    <name type="scientific">Anaerocolumna cellulosilytica</name>
    <dbReference type="NCBI Taxonomy" id="433286"/>
    <lineage>
        <taxon>Bacteria</taxon>
        <taxon>Bacillati</taxon>
        <taxon>Bacillota</taxon>
        <taxon>Clostridia</taxon>
        <taxon>Lachnospirales</taxon>
        <taxon>Lachnospiraceae</taxon>
        <taxon>Anaerocolumna</taxon>
    </lineage>
</organism>
<proteinExistence type="predicted"/>
<dbReference type="RefSeq" id="WP_184093179.1">
    <property type="nucleotide sequence ID" value="NZ_AP023367.1"/>
</dbReference>
<keyword evidence="2" id="KW-1185">Reference proteome</keyword>
<dbReference type="AlphaFoldDB" id="A0A6S6RA08"/>
<gene>
    <name evidence="1" type="ORF">acsn021_38790</name>
</gene>
<evidence type="ECO:0000313" key="1">
    <source>
        <dbReference type="EMBL" id="BCJ96310.1"/>
    </source>
</evidence>
<dbReference type="Proteomes" id="UP000515561">
    <property type="component" value="Chromosome"/>
</dbReference>
<accession>A0A6S6RA08</accession>
<evidence type="ECO:0000313" key="2">
    <source>
        <dbReference type="Proteomes" id="UP000515561"/>
    </source>
</evidence>
<name>A0A6S6RA08_9FIRM</name>
<sequence length="57" mass="6617">MAKMGRPTVDDPSLHRVTVRFTESEYQALKKYAESHNQTMTQAMKIGIELLYRTSQK</sequence>
<dbReference type="KEGG" id="acel:acsn021_38790"/>